<evidence type="ECO:0000313" key="1">
    <source>
        <dbReference type="EMBL" id="KAA6354852.1"/>
    </source>
</evidence>
<name>A0A5J4TAC9_9EUKA</name>
<reference evidence="1 2" key="1">
    <citation type="submission" date="2019-03" db="EMBL/GenBank/DDBJ databases">
        <title>Single cell metagenomics reveals metabolic interactions within the superorganism composed of flagellate Streblomastix strix and complex community of Bacteroidetes bacteria on its surface.</title>
        <authorList>
            <person name="Treitli S.C."/>
            <person name="Kolisko M."/>
            <person name="Husnik F."/>
            <person name="Keeling P."/>
            <person name="Hampl V."/>
        </authorList>
    </citation>
    <scope>NUCLEOTIDE SEQUENCE [LARGE SCALE GENOMIC DNA]</scope>
    <source>
        <strain evidence="1">ST1C</strain>
    </source>
</reference>
<sequence>GVGGSWNFYYESVRSFGVSIYDLVSGCINESGNGVMGRKVLIIGANRDVNQVF</sequence>
<dbReference type="AlphaFoldDB" id="A0A5J4TAC9"/>
<comment type="caution">
    <text evidence="1">The sequence shown here is derived from an EMBL/GenBank/DDBJ whole genome shotgun (WGS) entry which is preliminary data.</text>
</comment>
<organism evidence="1 2">
    <name type="scientific">Streblomastix strix</name>
    <dbReference type="NCBI Taxonomy" id="222440"/>
    <lineage>
        <taxon>Eukaryota</taxon>
        <taxon>Metamonada</taxon>
        <taxon>Preaxostyla</taxon>
        <taxon>Oxymonadida</taxon>
        <taxon>Streblomastigidae</taxon>
        <taxon>Streblomastix</taxon>
    </lineage>
</organism>
<accession>A0A5J4TAC9</accession>
<proteinExistence type="predicted"/>
<gene>
    <name evidence="1" type="ORF">EZS28_049621</name>
</gene>
<protein>
    <submittedName>
        <fullName evidence="1">Uncharacterized protein</fullName>
    </submittedName>
</protein>
<evidence type="ECO:0000313" key="2">
    <source>
        <dbReference type="Proteomes" id="UP000324800"/>
    </source>
</evidence>
<dbReference type="Proteomes" id="UP000324800">
    <property type="component" value="Unassembled WGS sequence"/>
</dbReference>
<dbReference type="EMBL" id="SNRW01035603">
    <property type="protein sequence ID" value="KAA6354852.1"/>
    <property type="molecule type" value="Genomic_DNA"/>
</dbReference>
<feature type="non-terminal residue" evidence="1">
    <location>
        <position position="1"/>
    </location>
</feature>